<evidence type="ECO:0000256" key="8">
    <source>
        <dbReference type="ARBA" id="ARBA00022777"/>
    </source>
</evidence>
<evidence type="ECO:0000256" key="11">
    <source>
        <dbReference type="ARBA" id="ARBA00023152"/>
    </source>
</evidence>
<dbReference type="InterPro" id="IPR040442">
    <property type="entry name" value="Pyrv_kinase-like_dom_sf"/>
</dbReference>
<sequence>MLFLYALTSSVNMHCNMAGKPVVVTLVLDSMTENLRPRAEPTDVANAILDASYTSESIILLLIAVPHSSSLGVMQFF</sequence>
<dbReference type="InterPro" id="IPR015813">
    <property type="entry name" value="Pyrv/PenolPyrv_kinase-like_dom"/>
</dbReference>
<keyword evidence="6" id="KW-0479">Metal-binding</keyword>
<comment type="pathway">
    <text evidence="2">Carbohydrate degradation; glycolysis; pyruvate from D-glyceraldehyde 3-phosphate: step 5/5.</text>
</comment>
<keyword evidence="10" id="KW-0460">Magnesium</keyword>
<evidence type="ECO:0000313" key="15">
    <source>
        <dbReference type="Proteomes" id="UP001164929"/>
    </source>
</evidence>
<dbReference type="EMBL" id="JAQIZT010000011">
    <property type="protein sequence ID" value="KAJ6979396.1"/>
    <property type="molecule type" value="Genomic_DNA"/>
</dbReference>
<dbReference type="AlphaFoldDB" id="A0AAD6M5X6"/>
<evidence type="ECO:0000256" key="12">
    <source>
        <dbReference type="ARBA" id="ARBA00023317"/>
    </source>
</evidence>
<dbReference type="GO" id="GO:0000287">
    <property type="term" value="F:magnesium ion binding"/>
    <property type="evidence" value="ECO:0007669"/>
    <property type="project" value="InterPro"/>
</dbReference>
<evidence type="ECO:0000256" key="10">
    <source>
        <dbReference type="ARBA" id="ARBA00022842"/>
    </source>
</evidence>
<keyword evidence="12" id="KW-0670">Pyruvate</keyword>
<dbReference type="Proteomes" id="UP001164929">
    <property type="component" value="Chromosome 11"/>
</dbReference>
<evidence type="ECO:0000259" key="13">
    <source>
        <dbReference type="Pfam" id="PF00224"/>
    </source>
</evidence>
<evidence type="ECO:0000256" key="6">
    <source>
        <dbReference type="ARBA" id="ARBA00022723"/>
    </source>
</evidence>
<dbReference type="GO" id="GO:0030955">
    <property type="term" value="F:potassium ion binding"/>
    <property type="evidence" value="ECO:0007669"/>
    <property type="project" value="InterPro"/>
</dbReference>
<evidence type="ECO:0000313" key="14">
    <source>
        <dbReference type="EMBL" id="KAJ6979396.1"/>
    </source>
</evidence>
<dbReference type="GO" id="GO:0004743">
    <property type="term" value="F:pyruvate kinase activity"/>
    <property type="evidence" value="ECO:0007669"/>
    <property type="project" value="UniProtKB-EC"/>
</dbReference>
<keyword evidence="9" id="KW-0067">ATP-binding</keyword>
<gene>
    <name evidence="14" type="ORF">NC653_027524</name>
</gene>
<evidence type="ECO:0000256" key="4">
    <source>
        <dbReference type="ARBA" id="ARBA00012142"/>
    </source>
</evidence>
<keyword evidence="15" id="KW-1185">Reference proteome</keyword>
<keyword evidence="8" id="KW-0418">Kinase</keyword>
<evidence type="ECO:0000256" key="3">
    <source>
        <dbReference type="ARBA" id="ARBA00008663"/>
    </source>
</evidence>
<dbReference type="Gene3D" id="3.20.20.60">
    <property type="entry name" value="Phosphoenolpyruvate-binding domains"/>
    <property type="match status" value="1"/>
</dbReference>
<dbReference type="GO" id="GO:0016301">
    <property type="term" value="F:kinase activity"/>
    <property type="evidence" value="ECO:0007669"/>
    <property type="project" value="UniProtKB-KW"/>
</dbReference>
<dbReference type="InterPro" id="IPR001697">
    <property type="entry name" value="Pyr_Knase"/>
</dbReference>
<organism evidence="14 15">
    <name type="scientific">Populus alba x Populus x berolinensis</name>
    <dbReference type="NCBI Taxonomy" id="444605"/>
    <lineage>
        <taxon>Eukaryota</taxon>
        <taxon>Viridiplantae</taxon>
        <taxon>Streptophyta</taxon>
        <taxon>Embryophyta</taxon>
        <taxon>Tracheophyta</taxon>
        <taxon>Spermatophyta</taxon>
        <taxon>Magnoliopsida</taxon>
        <taxon>eudicotyledons</taxon>
        <taxon>Gunneridae</taxon>
        <taxon>Pentapetalae</taxon>
        <taxon>rosids</taxon>
        <taxon>fabids</taxon>
        <taxon>Malpighiales</taxon>
        <taxon>Salicaceae</taxon>
        <taxon>Saliceae</taxon>
        <taxon>Populus</taxon>
    </lineage>
</organism>
<dbReference type="EC" id="2.7.1.40" evidence="4"/>
<accession>A0AAD6M5X6</accession>
<evidence type="ECO:0000256" key="5">
    <source>
        <dbReference type="ARBA" id="ARBA00022679"/>
    </source>
</evidence>
<dbReference type="GO" id="GO:0005524">
    <property type="term" value="F:ATP binding"/>
    <property type="evidence" value="ECO:0007669"/>
    <property type="project" value="UniProtKB-KW"/>
</dbReference>
<evidence type="ECO:0000256" key="7">
    <source>
        <dbReference type="ARBA" id="ARBA00022741"/>
    </source>
</evidence>
<name>A0AAD6M5X6_9ROSI</name>
<comment type="similarity">
    <text evidence="3">Belongs to the pyruvate kinase family.</text>
</comment>
<evidence type="ECO:0000256" key="2">
    <source>
        <dbReference type="ARBA" id="ARBA00004997"/>
    </source>
</evidence>
<evidence type="ECO:0000256" key="9">
    <source>
        <dbReference type="ARBA" id="ARBA00022840"/>
    </source>
</evidence>
<protein>
    <recommendedName>
        <fullName evidence="4">pyruvate kinase</fullName>
        <ecNumber evidence="4">2.7.1.40</ecNumber>
    </recommendedName>
</protein>
<evidence type="ECO:0000256" key="1">
    <source>
        <dbReference type="ARBA" id="ARBA00001958"/>
    </source>
</evidence>
<keyword evidence="11" id="KW-0324">Glycolysis</keyword>
<dbReference type="Pfam" id="PF00224">
    <property type="entry name" value="PK"/>
    <property type="match status" value="1"/>
</dbReference>
<keyword evidence="7" id="KW-0547">Nucleotide-binding</keyword>
<dbReference type="InterPro" id="IPR015793">
    <property type="entry name" value="Pyrv_Knase_brl"/>
</dbReference>
<dbReference type="PANTHER" id="PTHR11817">
    <property type="entry name" value="PYRUVATE KINASE"/>
    <property type="match status" value="1"/>
</dbReference>
<keyword evidence="5" id="KW-0808">Transferase</keyword>
<feature type="domain" description="Pyruvate kinase barrel" evidence="13">
    <location>
        <begin position="13"/>
        <end position="51"/>
    </location>
</feature>
<proteinExistence type="inferred from homology"/>
<reference evidence="14" key="1">
    <citation type="journal article" date="2023" name="Mol. Ecol. Resour.">
        <title>Chromosome-level genome assembly of a triploid poplar Populus alba 'Berolinensis'.</title>
        <authorList>
            <person name="Chen S."/>
            <person name="Yu Y."/>
            <person name="Wang X."/>
            <person name="Wang S."/>
            <person name="Zhang T."/>
            <person name="Zhou Y."/>
            <person name="He R."/>
            <person name="Meng N."/>
            <person name="Wang Y."/>
            <person name="Liu W."/>
            <person name="Liu Z."/>
            <person name="Liu J."/>
            <person name="Guo Q."/>
            <person name="Huang H."/>
            <person name="Sederoff R.R."/>
            <person name="Wang G."/>
            <person name="Qu G."/>
            <person name="Chen S."/>
        </authorList>
    </citation>
    <scope>NUCLEOTIDE SEQUENCE</scope>
    <source>
        <strain evidence="14">SC-2020</strain>
    </source>
</reference>
<comment type="caution">
    <text evidence="14">The sequence shown here is derived from an EMBL/GenBank/DDBJ whole genome shotgun (WGS) entry which is preliminary data.</text>
</comment>
<dbReference type="SUPFAM" id="SSF51621">
    <property type="entry name" value="Phosphoenolpyruvate/pyruvate domain"/>
    <property type="match status" value="1"/>
</dbReference>
<comment type="cofactor">
    <cofactor evidence="1">
        <name>K(+)</name>
        <dbReference type="ChEBI" id="CHEBI:29103"/>
    </cofactor>
</comment>